<reference evidence="9 10" key="1">
    <citation type="submission" date="2019-02" db="EMBL/GenBank/DDBJ databases">
        <title>Deep-cultivation of Planctomycetes and their phenomic and genomic characterization uncovers novel biology.</title>
        <authorList>
            <person name="Wiegand S."/>
            <person name="Jogler M."/>
            <person name="Boedeker C."/>
            <person name="Pinto D."/>
            <person name="Vollmers J."/>
            <person name="Rivas-Marin E."/>
            <person name="Kohn T."/>
            <person name="Peeters S.H."/>
            <person name="Heuer A."/>
            <person name="Rast P."/>
            <person name="Oberbeckmann S."/>
            <person name="Bunk B."/>
            <person name="Jeske O."/>
            <person name="Meyerdierks A."/>
            <person name="Storesund J.E."/>
            <person name="Kallscheuer N."/>
            <person name="Luecker S."/>
            <person name="Lage O.M."/>
            <person name="Pohl T."/>
            <person name="Merkel B.J."/>
            <person name="Hornburger P."/>
            <person name="Mueller R.-W."/>
            <person name="Bruemmer F."/>
            <person name="Labrenz M."/>
            <person name="Spormann A.M."/>
            <person name="Op den Camp H."/>
            <person name="Overmann J."/>
            <person name="Amann R."/>
            <person name="Jetten M.S.M."/>
            <person name="Mascher T."/>
            <person name="Medema M.H."/>
            <person name="Devos D.P."/>
            <person name="Kaster A.-K."/>
            <person name="Ovreas L."/>
            <person name="Rohde M."/>
            <person name="Galperin M.Y."/>
            <person name="Jogler C."/>
        </authorList>
    </citation>
    <scope>NUCLEOTIDE SEQUENCE [LARGE SCALE GENOMIC DNA]</scope>
    <source>
        <strain evidence="9 10">CA12</strain>
    </source>
</reference>
<dbReference type="Proteomes" id="UP000318741">
    <property type="component" value="Chromosome"/>
</dbReference>
<dbReference type="PANTHER" id="PTHR43133:SF8">
    <property type="entry name" value="RNA POLYMERASE SIGMA FACTOR HI_1459-RELATED"/>
    <property type="match status" value="1"/>
</dbReference>
<evidence type="ECO:0000256" key="6">
    <source>
        <dbReference type="SAM" id="MobiDB-lite"/>
    </source>
</evidence>
<keyword evidence="2" id="KW-0805">Transcription regulation</keyword>
<dbReference type="Gene3D" id="1.10.10.10">
    <property type="entry name" value="Winged helix-like DNA-binding domain superfamily/Winged helix DNA-binding domain"/>
    <property type="match status" value="1"/>
</dbReference>
<feature type="compositionally biased region" description="Low complexity" evidence="6">
    <location>
        <begin position="194"/>
        <end position="225"/>
    </location>
</feature>
<organism evidence="9 10">
    <name type="scientific">Alienimonas californiensis</name>
    <dbReference type="NCBI Taxonomy" id="2527989"/>
    <lineage>
        <taxon>Bacteria</taxon>
        <taxon>Pseudomonadati</taxon>
        <taxon>Planctomycetota</taxon>
        <taxon>Planctomycetia</taxon>
        <taxon>Planctomycetales</taxon>
        <taxon>Planctomycetaceae</taxon>
        <taxon>Alienimonas</taxon>
    </lineage>
</organism>
<dbReference type="Gene3D" id="1.10.1740.10">
    <property type="match status" value="1"/>
</dbReference>
<evidence type="ECO:0000256" key="1">
    <source>
        <dbReference type="ARBA" id="ARBA00010641"/>
    </source>
</evidence>
<dbReference type="GO" id="GO:0006352">
    <property type="term" value="P:DNA-templated transcription initiation"/>
    <property type="evidence" value="ECO:0007669"/>
    <property type="project" value="InterPro"/>
</dbReference>
<dbReference type="EMBL" id="CP036265">
    <property type="protein sequence ID" value="QDT14992.1"/>
    <property type="molecule type" value="Genomic_DNA"/>
</dbReference>
<dbReference type="InterPro" id="IPR013324">
    <property type="entry name" value="RNA_pol_sigma_r3/r4-like"/>
</dbReference>
<evidence type="ECO:0000256" key="5">
    <source>
        <dbReference type="ARBA" id="ARBA00023163"/>
    </source>
</evidence>
<evidence type="ECO:0000256" key="3">
    <source>
        <dbReference type="ARBA" id="ARBA00023082"/>
    </source>
</evidence>
<dbReference type="GO" id="GO:0016987">
    <property type="term" value="F:sigma factor activity"/>
    <property type="evidence" value="ECO:0007669"/>
    <property type="project" value="UniProtKB-KW"/>
</dbReference>
<dbReference type="CDD" id="cd06171">
    <property type="entry name" value="Sigma70_r4"/>
    <property type="match status" value="1"/>
</dbReference>
<feature type="region of interest" description="Disordered" evidence="6">
    <location>
        <begin position="104"/>
        <end position="135"/>
    </location>
</feature>
<accession>A0A517P6L6</accession>
<dbReference type="KEGG" id="acaf:CA12_10720"/>
<evidence type="ECO:0000256" key="2">
    <source>
        <dbReference type="ARBA" id="ARBA00023015"/>
    </source>
</evidence>
<keyword evidence="10" id="KW-1185">Reference proteome</keyword>
<dbReference type="Pfam" id="PF08281">
    <property type="entry name" value="Sigma70_r4_2"/>
    <property type="match status" value="1"/>
</dbReference>
<dbReference type="InterPro" id="IPR013249">
    <property type="entry name" value="RNA_pol_sigma70_r4_t2"/>
</dbReference>
<dbReference type="NCBIfam" id="TIGR02937">
    <property type="entry name" value="sigma70-ECF"/>
    <property type="match status" value="1"/>
</dbReference>
<evidence type="ECO:0000313" key="9">
    <source>
        <dbReference type="EMBL" id="QDT14992.1"/>
    </source>
</evidence>
<dbReference type="InterPro" id="IPR007627">
    <property type="entry name" value="RNA_pol_sigma70_r2"/>
</dbReference>
<dbReference type="GO" id="GO:0003677">
    <property type="term" value="F:DNA binding"/>
    <property type="evidence" value="ECO:0007669"/>
    <property type="project" value="UniProtKB-KW"/>
</dbReference>
<sequence>MGTLAVPAVPPDAMLDPGAAPSPDDALAAAAAEGDRAAWSRLVLSLTPRLIGFLKASGLRSAEAEDAAQEAWLRVWSHFGDYDRTRPFRPWLFQIARNHSLTQRRSAARRALRERDRGETAAPAPQPHEGVERQETVDAVTRCLGGLSEVERTCLALRYREGLKNHEVADRLATPKGTVDGAFSRGLKKMSDCLSRSASPPPASASSSSSSSRLPADASPGLNRD</sequence>
<dbReference type="InterPro" id="IPR013325">
    <property type="entry name" value="RNA_pol_sigma_r2"/>
</dbReference>
<evidence type="ECO:0000313" key="10">
    <source>
        <dbReference type="Proteomes" id="UP000318741"/>
    </source>
</evidence>
<proteinExistence type="inferred from homology"/>
<evidence type="ECO:0000259" key="8">
    <source>
        <dbReference type="Pfam" id="PF08281"/>
    </source>
</evidence>
<dbReference type="InterPro" id="IPR014284">
    <property type="entry name" value="RNA_pol_sigma-70_dom"/>
</dbReference>
<dbReference type="AlphaFoldDB" id="A0A517P6L6"/>
<keyword evidence="4" id="KW-0238">DNA-binding</keyword>
<keyword evidence="3" id="KW-0731">Sigma factor</keyword>
<dbReference type="InterPro" id="IPR036388">
    <property type="entry name" value="WH-like_DNA-bd_sf"/>
</dbReference>
<dbReference type="PANTHER" id="PTHR43133">
    <property type="entry name" value="RNA POLYMERASE ECF-TYPE SIGMA FACTO"/>
    <property type="match status" value="1"/>
</dbReference>
<evidence type="ECO:0000256" key="4">
    <source>
        <dbReference type="ARBA" id="ARBA00023125"/>
    </source>
</evidence>
<gene>
    <name evidence="9" type="primary">sigW_1</name>
    <name evidence="9" type="ORF">CA12_10720</name>
</gene>
<dbReference type="SUPFAM" id="SSF88946">
    <property type="entry name" value="Sigma2 domain of RNA polymerase sigma factors"/>
    <property type="match status" value="1"/>
</dbReference>
<comment type="similarity">
    <text evidence="1">Belongs to the sigma-70 factor family. ECF subfamily.</text>
</comment>
<keyword evidence="5" id="KW-0804">Transcription</keyword>
<feature type="domain" description="RNA polymerase sigma-70 region 2" evidence="7">
    <location>
        <begin position="42"/>
        <end position="110"/>
    </location>
</feature>
<protein>
    <submittedName>
        <fullName evidence="9">ECF RNA polymerase sigma factor SigW</fullName>
    </submittedName>
</protein>
<dbReference type="OrthoDB" id="6383365at2"/>
<dbReference type="InterPro" id="IPR039425">
    <property type="entry name" value="RNA_pol_sigma-70-like"/>
</dbReference>
<dbReference type="Pfam" id="PF04542">
    <property type="entry name" value="Sigma70_r2"/>
    <property type="match status" value="1"/>
</dbReference>
<name>A0A517P6L6_9PLAN</name>
<feature type="domain" description="RNA polymerase sigma factor 70 region 4 type 2" evidence="8">
    <location>
        <begin position="139"/>
        <end position="190"/>
    </location>
</feature>
<feature type="region of interest" description="Disordered" evidence="6">
    <location>
        <begin position="191"/>
        <end position="225"/>
    </location>
</feature>
<dbReference type="SUPFAM" id="SSF88659">
    <property type="entry name" value="Sigma3 and sigma4 domains of RNA polymerase sigma factors"/>
    <property type="match status" value="1"/>
</dbReference>
<evidence type="ECO:0000259" key="7">
    <source>
        <dbReference type="Pfam" id="PF04542"/>
    </source>
</evidence>